<name>A0ABU1TD70_9SPHI</name>
<evidence type="ECO:0000313" key="2">
    <source>
        <dbReference type="EMBL" id="MDR6943333.1"/>
    </source>
</evidence>
<evidence type="ECO:0000313" key="3">
    <source>
        <dbReference type="Proteomes" id="UP001247620"/>
    </source>
</evidence>
<gene>
    <name evidence="2" type="ORF">J2W55_003186</name>
</gene>
<protein>
    <submittedName>
        <fullName evidence="2">Uncharacterized protein</fullName>
    </submittedName>
</protein>
<dbReference type="Pfam" id="PF19265">
    <property type="entry name" value="DUF5908"/>
    <property type="match status" value="1"/>
</dbReference>
<dbReference type="RefSeq" id="WP_310097406.1">
    <property type="nucleotide sequence ID" value="NZ_JAVDUU010000003.1"/>
</dbReference>
<dbReference type="Proteomes" id="UP001247620">
    <property type="component" value="Unassembled WGS sequence"/>
</dbReference>
<accession>A0ABU1TD70</accession>
<dbReference type="EMBL" id="JAVDUU010000003">
    <property type="protein sequence ID" value="MDR6943333.1"/>
    <property type="molecule type" value="Genomic_DNA"/>
</dbReference>
<reference evidence="2 3" key="1">
    <citation type="submission" date="2023-07" db="EMBL/GenBank/DDBJ databases">
        <title>Sorghum-associated microbial communities from plants grown in Nebraska, USA.</title>
        <authorList>
            <person name="Schachtman D."/>
        </authorList>
    </citation>
    <scope>NUCLEOTIDE SEQUENCE [LARGE SCALE GENOMIC DNA]</scope>
    <source>
        <strain evidence="2 3">3262</strain>
    </source>
</reference>
<proteinExistence type="predicted"/>
<sequence length="53" mass="5689">MPVEIRELQITTTVHEGAGNSPSSSPAPAVASDDIIAKCVEQVLEILKEKTER</sequence>
<comment type="caution">
    <text evidence="2">The sequence shown here is derived from an EMBL/GenBank/DDBJ whole genome shotgun (WGS) entry which is preliminary data.</text>
</comment>
<feature type="compositionally biased region" description="Low complexity" evidence="1">
    <location>
        <begin position="21"/>
        <end position="30"/>
    </location>
</feature>
<organism evidence="2 3">
    <name type="scientific">Mucilaginibacter pocheonensis</name>
    <dbReference type="NCBI Taxonomy" id="398050"/>
    <lineage>
        <taxon>Bacteria</taxon>
        <taxon>Pseudomonadati</taxon>
        <taxon>Bacteroidota</taxon>
        <taxon>Sphingobacteriia</taxon>
        <taxon>Sphingobacteriales</taxon>
        <taxon>Sphingobacteriaceae</taxon>
        <taxon>Mucilaginibacter</taxon>
    </lineage>
</organism>
<evidence type="ECO:0000256" key="1">
    <source>
        <dbReference type="SAM" id="MobiDB-lite"/>
    </source>
</evidence>
<feature type="region of interest" description="Disordered" evidence="1">
    <location>
        <begin position="10"/>
        <end position="30"/>
    </location>
</feature>
<keyword evidence="3" id="KW-1185">Reference proteome</keyword>
<dbReference type="InterPro" id="IPR045459">
    <property type="entry name" value="DUF5908"/>
</dbReference>